<evidence type="ECO:0000313" key="1">
    <source>
        <dbReference type="EMBL" id="KAJ8719788.1"/>
    </source>
</evidence>
<dbReference type="Proteomes" id="UP001231649">
    <property type="component" value="Chromosome 3"/>
</dbReference>
<sequence>MPLDRATVLKREKLDLKAIRSATLSVVRLRLIRSERRGYVRSGVVLLLLENQEQHEIRLRAGHCQHVLSRSLETDEQREERRTATRQRPLRTLRLIYRKNVTESKSRVIIIELCKWLDHKMCSTGSILLLFVLNMLSSSTHAFRLTEDMNWVEDPADAWPYSSNQLETRVVVLLLNVKNYIGYLTKKQMKDFDTIHEIVYTTEDAAVADCDEWLPREWGFFICIRNIGNFPGLGSGAVLYTRNRVFGIGSFAMFKDDIGVFVFTDVRPYTELIEKTCSDEEFT</sequence>
<gene>
    <name evidence="1" type="ORF">PYW08_011963</name>
</gene>
<proteinExistence type="predicted"/>
<dbReference type="EMBL" id="CM056779">
    <property type="protein sequence ID" value="KAJ8719788.1"/>
    <property type="molecule type" value="Genomic_DNA"/>
</dbReference>
<name>A0ACC2QNI6_9NEOP</name>
<accession>A0ACC2QNI6</accession>
<reference evidence="1" key="1">
    <citation type="submission" date="2023-03" db="EMBL/GenBank/DDBJ databases">
        <title>Chromosome-level genomes of two armyworms, Mythimna separata and Mythimna loreyi, provide insights into the biosynthesis and reception of sex pheromones.</title>
        <authorList>
            <person name="Zhao H."/>
        </authorList>
    </citation>
    <scope>NUCLEOTIDE SEQUENCE</scope>
    <source>
        <strain evidence="1">BeijingLab</strain>
    </source>
</reference>
<keyword evidence="2" id="KW-1185">Reference proteome</keyword>
<evidence type="ECO:0000313" key="2">
    <source>
        <dbReference type="Proteomes" id="UP001231649"/>
    </source>
</evidence>
<comment type="caution">
    <text evidence="1">The sequence shown here is derived from an EMBL/GenBank/DDBJ whole genome shotgun (WGS) entry which is preliminary data.</text>
</comment>
<protein>
    <submittedName>
        <fullName evidence="1">Uncharacterized protein</fullName>
    </submittedName>
</protein>
<organism evidence="1 2">
    <name type="scientific">Mythimna loreyi</name>
    <dbReference type="NCBI Taxonomy" id="667449"/>
    <lineage>
        <taxon>Eukaryota</taxon>
        <taxon>Metazoa</taxon>
        <taxon>Ecdysozoa</taxon>
        <taxon>Arthropoda</taxon>
        <taxon>Hexapoda</taxon>
        <taxon>Insecta</taxon>
        <taxon>Pterygota</taxon>
        <taxon>Neoptera</taxon>
        <taxon>Endopterygota</taxon>
        <taxon>Lepidoptera</taxon>
        <taxon>Glossata</taxon>
        <taxon>Ditrysia</taxon>
        <taxon>Noctuoidea</taxon>
        <taxon>Noctuidae</taxon>
        <taxon>Noctuinae</taxon>
        <taxon>Hadenini</taxon>
        <taxon>Mythimna</taxon>
    </lineage>
</organism>